<dbReference type="EMBL" id="JBHSXI010000023">
    <property type="protein sequence ID" value="MFC6890556.1"/>
    <property type="molecule type" value="Genomic_DNA"/>
</dbReference>
<proteinExistence type="predicted"/>
<evidence type="ECO:0000256" key="1">
    <source>
        <dbReference type="SAM" id="MobiDB-lite"/>
    </source>
</evidence>
<accession>A0ABD5UQY7</accession>
<comment type="caution">
    <text evidence="2">The sequence shown here is derived from an EMBL/GenBank/DDBJ whole genome shotgun (WGS) entry which is preliminary data.</text>
</comment>
<dbReference type="Proteomes" id="UP001596333">
    <property type="component" value="Unassembled WGS sequence"/>
</dbReference>
<protein>
    <submittedName>
        <fullName evidence="2">Uncharacterized protein</fullName>
    </submittedName>
</protein>
<gene>
    <name evidence="2" type="ORF">ACFQEY_16310</name>
</gene>
<keyword evidence="3" id="KW-1185">Reference proteome</keyword>
<feature type="region of interest" description="Disordered" evidence="1">
    <location>
        <begin position="1"/>
        <end position="29"/>
    </location>
</feature>
<evidence type="ECO:0000313" key="2">
    <source>
        <dbReference type="EMBL" id="MFC6890556.1"/>
    </source>
</evidence>
<reference evidence="2 3" key="1">
    <citation type="journal article" date="2019" name="Int. J. Syst. Evol. Microbiol.">
        <title>The Global Catalogue of Microorganisms (GCM) 10K type strain sequencing project: providing services to taxonomists for standard genome sequencing and annotation.</title>
        <authorList>
            <consortium name="The Broad Institute Genomics Platform"/>
            <consortium name="The Broad Institute Genome Sequencing Center for Infectious Disease"/>
            <person name="Wu L."/>
            <person name="Ma J."/>
        </authorList>
    </citation>
    <scope>NUCLEOTIDE SEQUENCE [LARGE SCALE GENOMIC DNA]</scope>
    <source>
        <strain evidence="2 3">Y73</strain>
    </source>
</reference>
<name>A0ABD5UQY7_9EURY</name>
<dbReference type="RefSeq" id="WP_379770964.1">
    <property type="nucleotide sequence ID" value="NZ_JBHSXI010000023.1"/>
</dbReference>
<organism evidence="2 3">
    <name type="scientific">Halorubrum trueperi</name>
    <dbReference type="NCBI Taxonomy" id="2004704"/>
    <lineage>
        <taxon>Archaea</taxon>
        <taxon>Methanobacteriati</taxon>
        <taxon>Methanobacteriota</taxon>
        <taxon>Stenosarchaea group</taxon>
        <taxon>Halobacteria</taxon>
        <taxon>Halobacteriales</taxon>
        <taxon>Haloferacaceae</taxon>
        <taxon>Halorubrum</taxon>
    </lineage>
</organism>
<evidence type="ECO:0000313" key="3">
    <source>
        <dbReference type="Proteomes" id="UP001596333"/>
    </source>
</evidence>
<dbReference type="AlphaFoldDB" id="A0ABD5UQY7"/>
<sequence>MTEYDLAFDMGVVDSHETGSEDDEDPERSVRVIEGHAVQFNEYRY</sequence>